<sequence>MPDNYTMAIKAGAELFKEMINKGCYHNAVIVVNALQVCAGRIHELVTKRAFDLEISVSIAPIDLHVKCLSPDEAVNIFSKVLGVDVVAWVALFSGYTLNGMAYKSVGIIRDMMSSGIQHNAVMGPLIRLYSKCGSLDYAIEVSEGITDNYVVLWSAMIFGFRIHGRVEELLKLFYRMFKSSTAKLNNVTFVSILSTCSHAGLLFEGMEILHMMIIGK</sequence>
<proteinExistence type="predicted"/>
<dbReference type="InterPro" id="IPR046960">
    <property type="entry name" value="PPR_At4g14850-like_plant"/>
</dbReference>
<accession>A0A6A2Y9U4</accession>
<dbReference type="GO" id="GO:0009451">
    <property type="term" value="P:RNA modification"/>
    <property type="evidence" value="ECO:0007669"/>
    <property type="project" value="InterPro"/>
</dbReference>
<evidence type="ECO:0008006" key="4">
    <source>
        <dbReference type="Google" id="ProtNLM"/>
    </source>
</evidence>
<reference evidence="2" key="1">
    <citation type="submission" date="2019-09" db="EMBL/GenBank/DDBJ databases">
        <title>Draft genome information of white flower Hibiscus syriacus.</title>
        <authorList>
            <person name="Kim Y.-M."/>
        </authorList>
    </citation>
    <scope>NUCLEOTIDE SEQUENCE [LARGE SCALE GENOMIC DNA]</scope>
    <source>
        <strain evidence="2">YM2019G1</strain>
    </source>
</reference>
<dbReference type="PANTHER" id="PTHR47926:SF431">
    <property type="entry name" value="PENTATRICOPEPTIDE REPEAT-CONTAINING PROTEIN-RELATED"/>
    <property type="match status" value="1"/>
</dbReference>
<protein>
    <recommendedName>
        <fullName evidence="4">Pentatricopeptide repeat-containing protein</fullName>
    </recommendedName>
</protein>
<dbReference type="PANTHER" id="PTHR47926">
    <property type="entry name" value="PENTATRICOPEPTIDE REPEAT-CONTAINING PROTEIN"/>
    <property type="match status" value="1"/>
</dbReference>
<dbReference type="EMBL" id="VEPZ02001544">
    <property type="protein sequence ID" value="KAE8668627.1"/>
    <property type="molecule type" value="Genomic_DNA"/>
</dbReference>
<keyword evidence="1" id="KW-0677">Repeat</keyword>
<keyword evidence="3" id="KW-1185">Reference proteome</keyword>
<dbReference type="GO" id="GO:0003723">
    <property type="term" value="F:RNA binding"/>
    <property type="evidence" value="ECO:0007669"/>
    <property type="project" value="InterPro"/>
</dbReference>
<organism evidence="2 3">
    <name type="scientific">Hibiscus syriacus</name>
    <name type="common">Rose of Sharon</name>
    <dbReference type="NCBI Taxonomy" id="106335"/>
    <lineage>
        <taxon>Eukaryota</taxon>
        <taxon>Viridiplantae</taxon>
        <taxon>Streptophyta</taxon>
        <taxon>Embryophyta</taxon>
        <taxon>Tracheophyta</taxon>
        <taxon>Spermatophyta</taxon>
        <taxon>Magnoliopsida</taxon>
        <taxon>eudicotyledons</taxon>
        <taxon>Gunneridae</taxon>
        <taxon>Pentapetalae</taxon>
        <taxon>rosids</taxon>
        <taxon>malvids</taxon>
        <taxon>Malvales</taxon>
        <taxon>Malvaceae</taxon>
        <taxon>Malvoideae</taxon>
        <taxon>Hibiscus</taxon>
    </lineage>
</organism>
<dbReference type="Gene3D" id="1.25.40.10">
    <property type="entry name" value="Tetratricopeptide repeat domain"/>
    <property type="match status" value="2"/>
</dbReference>
<dbReference type="Proteomes" id="UP000436088">
    <property type="component" value="Unassembled WGS sequence"/>
</dbReference>
<name>A0A6A2Y9U4_HIBSY</name>
<dbReference type="InterPro" id="IPR011990">
    <property type="entry name" value="TPR-like_helical_dom_sf"/>
</dbReference>
<dbReference type="Pfam" id="PF01535">
    <property type="entry name" value="PPR"/>
    <property type="match status" value="3"/>
</dbReference>
<dbReference type="InterPro" id="IPR002885">
    <property type="entry name" value="PPR_rpt"/>
</dbReference>
<comment type="caution">
    <text evidence="2">The sequence shown here is derived from an EMBL/GenBank/DDBJ whole genome shotgun (WGS) entry which is preliminary data.</text>
</comment>
<evidence type="ECO:0000313" key="3">
    <source>
        <dbReference type="Proteomes" id="UP000436088"/>
    </source>
</evidence>
<evidence type="ECO:0000313" key="2">
    <source>
        <dbReference type="EMBL" id="KAE8668627.1"/>
    </source>
</evidence>
<gene>
    <name evidence="2" type="ORF">F3Y22_tig00112289pilonHSYRG00057</name>
</gene>
<dbReference type="AlphaFoldDB" id="A0A6A2Y9U4"/>
<evidence type="ECO:0000256" key="1">
    <source>
        <dbReference type="ARBA" id="ARBA00022737"/>
    </source>
</evidence>